<protein>
    <submittedName>
        <fullName evidence="2">Acetoacetate decarboxylase (ADC)</fullName>
    </submittedName>
</protein>
<evidence type="ECO:0000256" key="1">
    <source>
        <dbReference type="SAM" id="SignalP"/>
    </source>
</evidence>
<evidence type="ECO:0000313" key="3">
    <source>
        <dbReference type="Proteomes" id="UP000233399"/>
    </source>
</evidence>
<keyword evidence="1" id="KW-0732">Signal</keyword>
<dbReference type="Gene3D" id="2.40.400.10">
    <property type="entry name" value="Acetoacetate decarboxylase-like"/>
    <property type="match status" value="1"/>
</dbReference>
<feature type="signal peptide" evidence="1">
    <location>
        <begin position="1"/>
        <end position="20"/>
    </location>
</feature>
<name>A0A2N1IMI6_9PSED</name>
<dbReference type="InterPro" id="IPR023375">
    <property type="entry name" value="ADC_dom_sf"/>
</dbReference>
<gene>
    <name evidence="2" type="ORF">CXB65_20565</name>
</gene>
<dbReference type="EMBL" id="PJCG01000052">
    <property type="protein sequence ID" value="PKI19467.1"/>
    <property type="molecule type" value="Genomic_DNA"/>
</dbReference>
<organism evidence="2 3">
    <name type="scientific">Pseudomonas monteilii</name>
    <dbReference type="NCBI Taxonomy" id="76759"/>
    <lineage>
        <taxon>Bacteria</taxon>
        <taxon>Pseudomonadati</taxon>
        <taxon>Pseudomonadota</taxon>
        <taxon>Gammaproteobacteria</taxon>
        <taxon>Pseudomonadales</taxon>
        <taxon>Pseudomonadaceae</taxon>
        <taxon>Pseudomonas</taxon>
    </lineage>
</organism>
<accession>A0A2N1IMI6</accession>
<comment type="caution">
    <text evidence="2">The sequence shown here is derived from an EMBL/GenBank/DDBJ whole genome shotgun (WGS) entry which is preliminary data.</text>
</comment>
<evidence type="ECO:0000313" key="2">
    <source>
        <dbReference type="EMBL" id="PKI19467.1"/>
    </source>
</evidence>
<feature type="chain" id="PRO_5014897033" evidence="1">
    <location>
        <begin position="21"/>
        <end position="335"/>
    </location>
</feature>
<sequence length="335" mass="36790">MKLGTVAAVAGALLTPIANATLADTTGIPKHAETAMIEIAGHQVPVVKGGLYDRYRSNPPLSVIQAEAQGMDLSWFKGLEKTKVDMGFESYSPNFYYKNSRFTAVYTADLDRLRELMPAEVLKQVQPLQVWPGRGLIAFTAYTYDYCDNDSYNEIALSIITNKPGKSNLGPFSLIGQSMSKDFWGYVLKLPVNTELARVRGVVGYNLPKWLTEINRREDAATVSYDIVDAQTGNIDVVFRVKKLEDVSNEAGLVTNSFTNLDHAGQLSYGYATSRQTRHGSSMSADSAHLVLGDGSLSTYIRSLKLGKMVKYEYVPEFQSALYAPKPLAALNSGN</sequence>
<proteinExistence type="predicted"/>
<reference evidence="2 3" key="1">
    <citation type="submission" date="2017-12" db="EMBL/GenBank/DDBJ databases">
        <title>Isolation and characterization of an aerobic denitrifying Pseudomonas monteilii CY06 from aquaculture ponds.</title>
        <authorList>
            <person name="Ma Q."/>
            <person name="Cai Y."/>
            <person name="He Z."/>
        </authorList>
    </citation>
    <scope>NUCLEOTIDE SEQUENCE [LARGE SCALE GENOMIC DNA]</scope>
    <source>
        <strain evidence="2 3">CY06</strain>
    </source>
</reference>
<dbReference type="SUPFAM" id="SSF160104">
    <property type="entry name" value="Acetoacetate decarboxylase-like"/>
    <property type="match status" value="1"/>
</dbReference>
<dbReference type="Proteomes" id="UP000233399">
    <property type="component" value="Unassembled WGS sequence"/>
</dbReference>
<dbReference type="AlphaFoldDB" id="A0A2N1IMI6"/>